<protein>
    <submittedName>
        <fullName evidence="2">Uncharacterized protein</fullName>
    </submittedName>
</protein>
<gene>
    <name evidence="2" type="ORF">P175DRAFT_0124013</name>
</gene>
<dbReference type="RefSeq" id="XP_040748322.1">
    <property type="nucleotide sequence ID" value="XM_040892382.1"/>
</dbReference>
<evidence type="ECO:0000256" key="1">
    <source>
        <dbReference type="SAM" id="MobiDB-lite"/>
    </source>
</evidence>
<feature type="region of interest" description="Disordered" evidence="1">
    <location>
        <begin position="28"/>
        <end position="53"/>
    </location>
</feature>
<accession>A0A2T5LKV5</accession>
<name>A0A2T5LKV5_9EURO</name>
<dbReference type="VEuPathDB" id="FungiDB:P175DRAFT_0124013"/>
<organism evidence="2 3">
    <name type="scientific">Aspergillus ochraceoroseus IBT 24754</name>
    <dbReference type="NCBI Taxonomy" id="1392256"/>
    <lineage>
        <taxon>Eukaryota</taxon>
        <taxon>Fungi</taxon>
        <taxon>Dikarya</taxon>
        <taxon>Ascomycota</taxon>
        <taxon>Pezizomycotina</taxon>
        <taxon>Eurotiomycetes</taxon>
        <taxon>Eurotiomycetidae</taxon>
        <taxon>Eurotiales</taxon>
        <taxon>Aspergillaceae</taxon>
        <taxon>Aspergillus</taxon>
        <taxon>Aspergillus subgen. Nidulantes</taxon>
    </lineage>
</organism>
<sequence>MSPRLCTWSVRMRIWSFRAVFSYPAGRRGRGASRWYQGRGQGGPVSGSRRCAGQQTRGLRRACWEKRA</sequence>
<reference evidence="2 3" key="1">
    <citation type="journal article" date="2018" name="Proc. Natl. Acad. Sci. U.S.A.">
        <title>Linking secondary metabolites to gene clusters through genome sequencing of six diverse Aspergillus species.</title>
        <authorList>
            <person name="Kaerboelling I."/>
            <person name="Vesth T.C."/>
            <person name="Frisvad J.C."/>
            <person name="Nybo J.L."/>
            <person name="Theobald S."/>
            <person name="Kuo A."/>
            <person name="Bowyer P."/>
            <person name="Matsuda Y."/>
            <person name="Mondo S."/>
            <person name="Lyhne E.K."/>
            <person name="Kogle M.E."/>
            <person name="Clum A."/>
            <person name="Lipzen A."/>
            <person name="Salamov A."/>
            <person name="Ngan C.Y."/>
            <person name="Daum C."/>
            <person name="Chiniquy J."/>
            <person name="Barry K."/>
            <person name="LaButti K."/>
            <person name="Haridas S."/>
            <person name="Simmons B.A."/>
            <person name="Magnuson J.K."/>
            <person name="Mortensen U.H."/>
            <person name="Larsen T.O."/>
            <person name="Grigoriev I.V."/>
            <person name="Baker S.E."/>
            <person name="Andersen M.R."/>
        </authorList>
    </citation>
    <scope>NUCLEOTIDE SEQUENCE [LARGE SCALE GENOMIC DNA]</scope>
    <source>
        <strain evidence="2 3">IBT 24754</strain>
    </source>
</reference>
<dbReference type="EMBL" id="MSFN02000014">
    <property type="protein sequence ID" value="PTU16905.1"/>
    <property type="molecule type" value="Genomic_DNA"/>
</dbReference>
<dbReference type="AlphaFoldDB" id="A0A2T5LKV5"/>
<dbReference type="Proteomes" id="UP000244073">
    <property type="component" value="Unassembled WGS sequence"/>
</dbReference>
<comment type="caution">
    <text evidence="2">The sequence shown here is derived from an EMBL/GenBank/DDBJ whole genome shotgun (WGS) entry which is preliminary data.</text>
</comment>
<dbReference type="GeneID" id="63809264"/>
<evidence type="ECO:0000313" key="2">
    <source>
        <dbReference type="EMBL" id="PTU16905.1"/>
    </source>
</evidence>
<evidence type="ECO:0000313" key="3">
    <source>
        <dbReference type="Proteomes" id="UP000244073"/>
    </source>
</evidence>
<proteinExistence type="predicted"/>